<gene>
    <name evidence="1" type="ORF">S12H4_48182</name>
</gene>
<organism evidence="1">
    <name type="scientific">marine sediment metagenome</name>
    <dbReference type="NCBI Taxonomy" id="412755"/>
    <lineage>
        <taxon>unclassified sequences</taxon>
        <taxon>metagenomes</taxon>
        <taxon>ecological metagenomes</taxon>
    </lineage>
</organism>
<comment type="caution">
    <text evidence="1">The sequence shown here is derived from an EMBL/GenBank/DDBJ whole genome shotgun (WGS) entry which is preliminary data.</text>
</comment>
<name>X1UDJ3_9ZZZZ</name>
<accession>X1UDJ3</accession>
<proteinExistence type="predicted"/>
<reference evidence="1" key="1">
    <citation type="journal article" date="2014" name="Front. Microbiol.">
        <title>High frequency of phylogenetically diverse reductive dehalogenase-homologous genes in deep subseafloor sedimentary metagenomes.</title>
        <authorList>
            <person name="Kawai M."/>
            <person name="Futagami T."/>
            <person name="Toyoda A."/>
            <person name="Takaki Y."/>
            <person name="Nishi S."/>
            <person name="Hori S."/>
            <person name="Arai W."/>
            <person name="Tsubouchi T."/>
            <person name="Morono Y."/>
            <person name="Uchiyama I."/>
            <person name="Ito T."/>
            <person name="Fujiyama A."/>
            <person name="Inagaki F."/>
            <person name="Takami H."/>
        </authorList>
    </citation>
    <scope>NUCLEOTIDE SEQUENCE</scope>
    <source>
        <strain evidence="1">Expedition CK06-06</strain>
    </source>
</reference>
<dbReference type="AlphaFoldDB" id="X1UDJ3"/>
<dbReference type="EMBL" id="BARW01030082">
    <property type="protein sequence ID" value="GAJ15588.1"/>
    <property type="molecule type" value="Genomic_DNA"/>
</dbReference>
<feature type="non-terminal residue" evidence="1">
    <location>
        <position position="1"/>
    </location>
</feature>
<sequence length="29" mass="3025">AGDQVQVVGIAITADIILFNPSLELVEIS</sequence>
<protein>
    <submittedName>
        <fullName evidence="1">Uncharacterized protein</fullName>
    </submittedName>
</protein>
<evidence type="ECO:0000313" key="1">
    <source>
        <dbReference type="EMBL" id="GAJ15588.1"/>
    </source>
</evidence>